<evidence type="ECO:0000313" key="2">
    <source>
        <dbReference type="Proteomes" id="UP000070256"/>
    </source>
</evidence>
<keyword evidence="2" id="KW-1185">Reference proteome</keyword>
<gene>
    <name evidence="1" type="ORF">AKJ58_01400</name>
</gene>
<comment type="caution">
    <text evidence="1">The sequence shown here is derived from an EMBL/GenBank/DDBJ whole genome shotgun (WGS) entry which is preliminary data.</text>
</comment>
<protein>
    <submittedName>
        <fullName evidence="1">Uncharacterized protein</fullName>
    </submittedName>
</protein>
<dbReference type="Proteomes" id="UP000070256">
    <property type="component" value="Unassembled WGS sequence"/>
</dbReference>
<accession>A0A133VNC4</accession>
<dbReference type="EMBL" id="LHYK01000021">
    <property type="protein sequence ID" value="KXB07948.1"/>
    <property type="molecule type" value="Genomic_DNA"/>
</dbReference>
<proteinExistence type="predicted"/>
<dbReference type="AlphaFoldDB" id="A0A133VNC4"/>
<sequence>MSPFPAVAIFGFPVATFDYIWHSQLHLNQEPLRSQLYIISISHGQDSTEESIEGAIVLIYLAFFFHFGRWQGG</sequence>
<evidence type="ECO:0000313" key="1">
    <source>
        <dbReference type="EMBL" id="KXB07948.1"/>
    </source>
</evidence>
<organism evidence="1 2">
    <name type="scientific">candidate division MSBL1 archaeon SCGC-AAA385D11</name>
    <dbReference type="NCBI Taxonomy" id="1698286"/>
    <lineage>
        <taxon>Archaea</taxon>
        <taxon>Methanobacteriati</taxon>
        <taxon>Methanobacteriota</taxon>
        <taxon>candidate division MSBL1</taxon>
    </lineage>
</organism>
<reference evidence="1 2" key="1">
    <citation type="journal article" date="2016" name="Sci. Rep.">
        <title>Metabolic traits of an uncultured archaeal lineage -MSBL1- from brine pools of the Red Sea.</title>
        <authorList>
            <person name="Mwirichia R."/>
            <person name="Alam I."/>
            <person name="Rashid M."/>
            <person name="Vinu M."/>
            <person name="Ba-Alawi W."/>
            <person name="Anthony Kamau A."/>
            <person name="Kamanda Ngugi D."/>
            <person name="Goker M."/>
            <person name="Klenk H.P."/>
            <person name="Bajic V."/>
            <person name="Stingl U."/>
        </authorList>
    </citation>
    <scope>NUCLEOTIDE SEQUENCE [LARGE SCALE GENOMIC DNA]</scope>
    <source>
        <strain evidence="1">SCGC-AAA385D11</strain>
    </source>
</reference>
<name>A0A133VNC4_9EURY</name>